<feature type="transmembrane region" description="Helical" evidence="9">
    <location>
        <begin position="192"/>
        <end position="213"/>
    </location>
</feature>
<protein>
    <submittedName>
        <fullName evidence="11">Quinate permease</fullName>
    </submittedName>
</protein>
<feature type="domain" description="Major facilitator superfamily (MFS) profile" evidence="10">
    <location>
        <begin position="24"/>
        <end position="481"/>
    </location>
</feature>
<feature type="transmembrane region" description="Helical" evidence="9">
    <location>
        <begin position="68"/>
        <end position="88"/>
    </location>
</feature>
<evidence type="ECO:0000259" key="10">
    <source>
        <dbReference type="PROSITE" id="PS50850"/>
    </source>
</evidence>
<feature type="transmembrane region" description="Helical" evidence="9">
    <location>
        <begin position="283"/>
        <end position="304"/>
    </location>
</feature>
<dbReference type="PROSITE" id="PS00216">
    <property type="entry name" value="SUGAR_TRANSPORT_1"/>
    <property type="match status" value="2"/>
</dbReference>
<dbReference type="OrthoDB" id="508119at2759"/>
<evidence type="ECO:0000256" key="2">
    <source>
        <dbReference type="ARBA" id="ARBA00010992"/>
    </source>
</evidence>
<dbReference type="PANTHER" id="PTHR48022:SF42">
    <property type="entry name" value="MAJOR FACILITATOR SUPERFAMILY (MFS) PROFILE DOMAIN-CONTAINING PROTEIN"/>
    <property type="match status" value="1"/>
</dbReference>
<feature type="transmembrane region" description="Helical" evidence="9">
    <location>
        <begin position="100"/>
        <end position="119"/>
    </location>
</feature>
<dbReference type="InterPro" id="IPR036259">
    <property type="entry name" value="MFS_trans_sf"/>
</dbReference>
<evidence type="ECO:0000313" key="12">
    <source>
        <dbReference type="Proteomes" id="UP000070328"/>
    </source>
</evidence>
<dbReference type="InterPro" id="IPR020846">
    <property type="entry name" value="MFS_dom"/>
</dbReference>
<evidence type="ECO:0000256" key="1">
    <source>
        <dbReference type="ARBA" id="ARBA00004141"/>
    </source>
</evidence>
<feature type="transmembrane region" description="Helical" evidence="9">
    <location>
        <begin position="21"/>
        <end position="48"/>
    </location>
</feature>
<keyword evidence="6 9" id="KW-0472">Membrane</keyword>
<name>A0A135TZT8_9PEZI</name>
<dbReference type="InterPro" id="IPR005829">
    <property type="entry name" value="Sugar_transporter_CS"/>
</dbReference>
<dbReference type="PRINTS" id="PR00171">
    <property type="entry name" value="SUGRTRNSPORT"/>
</dbReference>
<feature type="transmembrane region" description="Helical" evidence="9">
    <location>
        <begin position="324"/>
        <end position="343"/>
    </location>
</feature>
<evidence type="ECO:0000256" key="8">
    <source>
        <dbReference type="RuleBase" id="RU003346"/>
    </source>
</evidence>
<evidence type="ECO:0000313" key="11">
    <source>
        <dbReference type="EMBL" id="KXH53661.1"/>
    </source>
</evidence>
<feature type="transmembrane region" description="Helical" evidence="9">
    <location>
        <begin position="352"/>
        <end position="373"/>
    </location>
</feature>
<dbReference type="EMBL" id="JFBX01000009">
    <property type="protein sequence ID" value="KXH53661.1"/>
    <property type="molecule type" value="Genomic_DNA"/>
</dbReference>
<dbReference type="PROSITE" id="PS00217">
    <property type="entry name" value="SUGAR_TRANSPORT_2"/>
    <property type="match status" value="1"/>
</dbReference>
<evidence type="ECO:0000256" key="4">
    <source>
        <dbReference type="ARBA" id="ARBA00022692"/>
    </source>
</evidence>
<dbReference type="Pfam" id="PF00083">
    <property type="entry name" value="Sugar_tr"/>
    <property type="match status" value="1"/>
</dbReference>
<evidence type="ECO:0000256" key="7">
    <source>
        <dbReference type="ARBA" id="ARBA00023180"/>
    </source>
</evidence>
<evidence type="ECO:0000256" key="5">
    <source>
        <dbReference type="ARBA" id="ARBA00022989"/>
    </source>
</evidence>
<comment type="similarity">
    <text evidence="2 8">Belongs to the major facilitator superfamily. Sugar transporter (TC 2.A.1.1) family.</text>
</comment>
<sequence length="565" mass="62226">MGFNLHADGTNDPSEVRNWRIHMIAVIASMSAIAMGYDTSVIGGTMALDSFRRDFDLADSSPTVRDTLQGNIVSTFQAGCFFGALLMFPLAEWLGRKRAIMISALVFLVGGTLMTASHGEIGLLIAGRAIAGLGIGATSLIVPVYISEISPPSIRGRLVGLFEIASQGGGMCGFWVNYAVDRTISDSTQTQWIVPLGLQLLPGVLLFFGIFLCPESPRWLAKNDRWEDATRVLVHVRELPADHDYVSTEISDIRRQVEDSSANRMTKSQMFKRLFEKGSRNRIGIGLLLMACQNLTGVNIITYYSPRIFETLGITGTSTKLFATGFYGIAKTLGMVIFTVWLAEKVGRRNGLIWGAFVGSLPMWYIGGFTFLADPAGQAAAGNTDRNAWGYIAMVCVYLYGLIYCATWQGITWLYCSEVFSLDIRMLCVAITTADQWLWSFIVSRTTPYMITSLGYGTYMFFGALMILMGVWAFFFVPETKATFSVVVVLVADAGAPVLGLTLEDMDLLFMRSMHTTVWTALRERKSVKDVLADTSPAAIYATGSEEKEIRLKYVDTVEVKSVAR</sequence>
<accession>A0A135TZT8</accession>
<reference evidence="11 12" key="1">
    <citation type="submission" date="2014-02" db="EMBL/GenBank/DDBJ databases">
        <title>The genome sequence of Colletotrichum simmondsii CBS122122.</title>
        <authorList>
            <person name="Baroncelli R."/>
            <person name="Thon M.R."/>
        </authorList>
    </citation>
    <scope>NUCLEOTIDE SEQUENCE [LARGE SCALE GENOMIC DNA]</scope>
    <source>
        <strain evidence="11 12">CBS122122</strain>
    </source>
</reference>
<gene>
    <name evidence="11" type="ORF">CSIM01_07699</name>
</gene>
<keyword evidence="12" id="KW-1185">Reference proteome</keyword>
<proteinExistence type="inferred from homology"/>
<dbReference type="GO" id="GO:0016020">
    <property type="term" value="C:membrane"/>
    <property type="evidence" value="ECO:0007669"/>
    <property type="project" value="UniProtKB-SubCell"/>
</dbReference>
<keyword evidence="4 9" id="KW-0812">Transmembrane</keyword>
<dbReference type="GO" id="GO:0005351">
    <property type="term" value="F:carbohydrate:proton symporter activity"/>
    <property type="evidence" value="ECO:0007669"/>
    <property type="project" value="TreeGrafter"/>
</dbReference>
<dbReference type="AlphaFoldDB" id="A0A135TZT8"/>
<dbReference type="Gene3D" id="1.20.1250.20">
    <property type="entry name" value="MFS general substrate transporter like domains"/>
    <property type="match status" value="1"/>
</dbReference>
<evidence type="ECO:0000256" key="3">
    <source>
        <dbReference type="ARBA" id="ARBA00022448"/>
    </source>
</evidence>
<keyword evidence="5 9" id="KW-1133">Transmembrane helix</keyword>
<dbReference type="InterPro" id="IPR050360">
    <property type="entry name" value="MFS_Sugar_Transporters"/>
</dbReference>
<dbReference type="PANTHER" id="PTHR48022">
    <property type="entry name" value="PLASTIDIC GLUCOSE TRANSPORTER 4"/>
    <property type="match status" value="1"/>
</dbReference>
<dbReference type="InterPro" id="IPR003663">
    <property type="entry name" value="Sugar/inositol_transpt"/>
</dbReference>
<comment type="subcellular location">
    <subcellularLocation>
        <location evidence="1">Membrane</location>
        <topology evidence="1">Multi-pass membrane protein</topology>
    </subcellularLocation>
</comment>
<organism evidence="11 12">
    <name type="scientific">Colletotrichum simmondsii</name>
    <dbReference type="NCBI Taxonomy" id="703756"/>
    <lineage>
        <taxon>Eukaryota</taxon>
        <taxon>Fungi</taxon>
        <taxon>Dikarya</taxon>
        <taxon>Ascomycota</taxon>
        <taxon>Pezizomycotina</taxon>
        <taxon>Sordariomycetes</taxon>
        <taxon>Hypocreomycetidae</taxon>
        <taxon>Glomerellales</taxon>
        <taxon>Glomerellaceae</taxon>
        <taxon>Colletotrichum</taxon>
        <taxon>Colletotrichum acutatum species complex</taxon>
    </lineage>
</organism>
<dbReference type="Proteomes" id="UP000070328">
    <property type="component" value="Unassembled WGS sequence"/>
</dbReference>
<feature type="transmembrane region" description="Helical" evidence="9">
    <location>
        <begin position="454"/>
        <end position="476"/>
    </location>
</feature>
<feature type="transmembrane region" description="Helical" evidence="9">
    <location>
        <begin position="158"/>
        <end position="180"/>
    </location>
</feature>
<dbReference type="PROSITE" id="PS50850">
    <property type="entry name" value="MFS"/>
    <property type="match status" value="1"/>
</dbReference>
<keyword evidence="7" id="KW-0325">Glycoprotein</keyword>
<feature type="transmembrane region" description="Helical" evidence="9">
    <location>
        <begin position="125"/>
        <end position="146"/>
    </location>
</feature>
<keyword evidence="3 8" id="KW-0813">Transport</keyword>
<dbReference type="InterPro" id="IPR005828">
    <property type="entry name" value="MFS_sugar_transport-like"/>
</dbReference>
<evidence type="ECO:0000256" key="9">
    <source>
        <dbReference type="SAM" id="Phobius"/>
    </source>
</evidence>
<feature type="transmembrane region" description="Helical" evidence="9">
    <location>
        <begin position="388"/>
        <end position="416"/>
    </location>
</feature>
<feature type="transmembrane region" description="Helical" evidence="9">
    <location>
        <begin position="482"/>
        <end position="503"/>
    </location>
</feature>
<comment type="caution">
    <text evidence="11">The sequence shown here is derived from an EMBL/GenBank/DDBJ whole genome shotgun (WGS) entry which is preliminary data.</text>
</comment>
<evidence type="ECO:0000256" key="6">
    <source>
        <dbReference type="ARBA" id="ARBA00023136"/>
    </source>
</evidence>
<dbReference type="FunFam" id="1.20.1250.20:FF:000026">
    <property type="entry name" value="MFS quinate transporter QutD"/>
    <property type="match status" value="1"/>
</dbReference>
<dbReference type="SUPFAM" id="SSF103473">
    <property type="entry name" value="MFS general substrate transporter"/>
    <property type="match status" value="1"/>
</dbReference>
<dbReference type="NCBIfam" id="TIGR00879">
    <property type="entry name" value="SP"/>
    <property type="match status" value="1"/>
</dbReference>